<evidence type="ECO:0000313" key="3">
    <source>
        <dbReference type="Proteomes" id="UP000297245"/>
    </source>
</evidence>
<dbReference type="GO" id="GO:0003677">
    <property type="term" value="F:DNA binding"/>
    <property type="evidence" value="ECO:0007669"/>
    <property type="project" value="InterPro"/>
</dbReference>
<dbReference type="AlphaFoldDB" id="A0A4V4HBM9"/>
<evidence type="ECO:0000256" key="1">
    <source>
        <dbReference type="SAM" id="MobiDB-lite"/>
    </source>
</evidence>
<feature type="compositionally biased region" description="Basic and acidic residues" evidence="1">
    <location>
        <begin position="28"/>
        <end position="50"/>
    </location>
</feature>
<evidence type="ECO:0000313" key="2">
    <source>
        <dbReference type="EMBL" id="THU79935.1"/>
    </source>
</evidence>
<gene>
    <name evidence="2" type="ORF">K435DRAFT_874921</name>
</gene>
<sequence>MGQAKDTKPQTRKKKTNGKKKLAAQSTEPKRHSDLRKEIHENIKKHGKSEKTHKLYAGHVNRGRDWTKKYAITQKEVEEAWRAWEAGAWSEIDLEVNAELDPEFETCLDGAPVECTPEAIAMYMHEKCFAEGCGKSTVDQVHAAFLLHYNTMKGNKYHESQRFHKDELTQEWVGNPVRSPEVERMLKTCHNKNGEADRNHTRPMTMGDLEKIWVVLQTQCPNDLDNASLKNLGLKTRKLFWNAYSSVGMTLWTWYGFSVINNETAQLKRKHFIFDPPPHPSGKKRTACFKVNLKERKGWQKKMSKNEHQLNGHEFMIYPQPKTPWACMYTHVLAWIEHYEKYFLGPDKHLDPEDYIFPAFNTTWTSLKRQEPISAKSINTLINTAADEAGVKGVGEFTTHCFHRGGAQYRFMYAPIGERWTLARIRWWGGWADGEHRDTLIRYLLDELHTYEEDHSNALCPTEKQEEGTSDHSDHSDSSSLIQSVIKLTSTQQWSSQSNDFISYPSASYPHPVANYYSPNPILYPIVPQHPTTSFQPVIPPTPISVPLGPAVAVYSQIAASTSMSFLSSASNIPIIPPISRSCGSEAWKIAVKDWQYADPSRGLTQALKDWPKEWAAEINRKVHYGHRQMIAKEFLDGYDGDEQAFCMAYPEHKHGITALLNAIRKKHQASGVRQTRQSRKRG</sequence>
<dbReference type="Proteomes" id="UP000297245">
    <property type="component" value="Unassembled WGS sequence"/>
</dbReference>
<dbReference type="OrthoDB" id="164951at2759"/>
<feature type="compositionally biased region" description="Basic residues" evidence="1">
    <location>
        <begin position="10"/>
        <end position="22"/>
    </location>
</feature>
<keyword evidence="3" id="KW-1185">Reference proteome</keyword>
<feature type="region of interest" description="Disordered" evidence="1">
    <location>
        <begin position="1"/>
        <end position="50"/>
    </location>
</feature>
<name>A0A4V4HBM9_DENBC</name>
<dbReference type="EMBL" id="ML179959">
    <property type="protein sequence ID" value="THU79935.1"/>
    <property type="molecule type" value="Genomic_DNA"/>
</dbReference>
<accession>A0A4V4HBM9</accession>
<dbReference type="InterPro" id="IPR011010">
    <property type="entry name" value="DNA_brk_join_enz"/>
</dbReference>
<organism evidence="2 3">
    <name type="scientific">Dendrothele bispora (strain CBS 962.96)</name>
    <dbReference type="NCBI Taxonomy" id="1314807"/>
    <lineage>
        <taxon>Eukaryota</taxon>
        <taxon>Fungi</taxon>
        <taxon>Dikarya</taxon>
        <taxon>Basidiomycota</taxon>
        <taxon>Agaricomycotina</taxon>
        <taxon>Agaricomycetes</taxon>
        <taxon>Agaricomycetidae</taxon>
        <taxon>Agaricales</taxon>
        <taxon>Agaricales incertae sedis</taxon>
        <taxon>Dendrothele</taxon>
    </lineage>
</organism>
<dbReference type="SUPFAM" id="SSF56349">
    <property type="entry name" value="DNA breaking-rejoining enzymes"/>
    <property type="match status" value="1"/>
</dbReference>
<proteinExistence type="predicted"/>
<protein>
    <submittedName>
        <fullName evidence="2">Uncharacterized protein</fullName>
    </submittedName>
</protein>
<reference evidence="2 3" key="1">
    <citation type="journal article" date="2019" name="Nat. Ecol. Evol.">
        <title>Megaphylogeny resolves global patterns of mushroom evolution.</title>
        <authorList>
            <person name="Varga T."/>
            <person name="Krizsan K."/>
            <person name="Foldi C."/>
            <person name="Dima B."/>
            <person name="Sanchez-Garcia M."/>
            <person name="Sanchez-Ramirez S."/>
            <person name="Szollosi G.J."/>
            <person name="Szarkandi J.G."/>
            <person name="Papp V."/>
            <person name="Albert L."/>
            <person name="Andreopoulos W."/>
            <person name="Angelini C."/>
            <person name="Antonin V."/>
            <person name="Barry K.W."/>
            <person name="Bougher N.L."/>
            <person name="Buchanan P."/>
            <person name="Buyck B."/>
            <person name="Bense V."/>
            <person name="Catcheside P."/>
            <person name="Chovatia M."/>
            <person name="Cooper J."/>
            <person name="Damon W."/>
            <person name="Desjardin D."/>
            <person name="Finy P."/>
            <person name="Geml J."/>
            <person name="Haridas S."/>
            <person name="Hughes K."/>
            <person name="Justo A."/>
            <person name="Karasinski D."/>
            <person name="Kautmanova I."/>
            <person name="Kiss B."/>
            <person name="Kocsube S."/>
            <person name="Kotiranta H."/>
            <person name="LaButti K.M."/>
            <person name="Lechner B.E."/>
            <person name="Liimatainen K."/>
            <person name="Lipzen A."/>
            <person name="Lukacs Z."/>
            <person name="Mihaltcheva S."/>
            <person name="Morgado L.N."/>
            <person name="Niskanen T."/>
            <person name="Noordeloos M.E."/>
            <person name="Ohm R.A."/>
            <person name="Ortiz-Santana B."/>
            <person name="Ovrebo C."/>
            <person name="Racz N."/>
            <person name="Riley R."/>
            <person name="Savchenko A."/>
            <person name="Shiryaev A."/>
            <person name="Soop K."/>
            <person name="Spirin V."/>
            <person name="Szebenyi C."/>
            <person name="Tomsovsky M."/>
            <person name="Tulloss R.E."/>
            <person name="Uehling J."/>
            <person name="Grigoriev I.V."/>
            <person name="Vagvolgyi C."/>
            <person name="Papp T."/>
            <person name="Martin F.M."/>
            <person name="Miettinen O."/>
            <person name="Hibbett D.S."/>
            <person name="Nagy L.G."/>
        </authorList>
    </citation>
    <scope>NUCLEOTIDE SEQUENCE [LARGE SCALE GENOMIC DNA]</scope>
    <source>
        <strain evidence="2 3">CBS 962.96</strain>
    </source>
</reference>